<feature type="repeat" description="ANK" evidence="2">
    <location>
        <begin position="1334"/>
        <end position="1366"/>
    </location>
</feature>
<dbReference type="KEGG" id="amus:LMH87_005656"/>
<dbReference type="RefSeq" id="XP_056058875.1">
    <property type="nucleotide sequence ID" value="XM_056203413.1"/>
</dbReference>
<feature type="domain" description="Nephrocystin 3-like N-terminal" evidence="4">
    <location>
        <begin position="386"/>
        <end position="559"/>
    </location>
</feature>
<dbReference type="PANTHER" id="PTHR10039:SF16">
    <property type="entry name" value="GPI INOSITOL-DEACYLASE"/>
    <property type="match status" value="1"/>
</dbReference>
<dbReference type="Gene3D" id="3.40.50.300">
    <property type="entry name" value="P-loop containing nucleotide triphosphate hydrolases"/>
    <property type="match status" value="1"/>
</dbReference>
<dbReference type="Gene3D" id="1.25.40.20">
    <property type="entry name" value="Ankyrin repeat-containing domain"/>
    <property type="match status" value="2"/>
</dbReference>
<keyword evidence="6" id="KW-1185">Reference proteome</keyword>
<evidence type="ECO:0000313" key="6">
    <source>
        <dbReference type="Proteomes" id="UP001144673"/>
    </source>
</evidence>
<comment type="caution">
    <text evidence="5">The sequence shown here is derived from an EMBL/GenBank/DDBJ whole genome shotgun (WGS) entry which is preliminary data.</text>
</comment>
<name>A0A9W8US34_AKAMU</name>
<dbReference type="InterPro" id="IPR056884">
    <property type="entry name" value="NPHP3-like_N"/>
</dbReference>
<accession>A0A9W8US34</accession>
<keyword evidence="2" id="KW-0040">ANK repeat</keyword>
<evidence type="ECO:0000256" key="1">
    <source>
        <dbReference type="ARBA" id="ARBA00022737"/>
    </source>
</evidence>
<dbReference type="PROSITE" id="PS50088">
    <property type="entry name" value="ANK_REPEAT"/>
    <property type="match status" value="5"/>
</dbReference>
<feature type="compositionally biased region" description="Basic residues" evidence="3">
    <location>
        <begin position="1"/>
        <end position="11"/>
    </location>
</feature>
<evidence type="ECO:0000259" key="4">
    <source>
        <dbReference type="Pfam" id="PF24883"/>
    </source>
</evidence>
<dbReference type="GeneID" id="80892815"/>
<dbReference type="InterPro" id="IPR002110">
    <property type="entry name" value="Ankyrin_rpt"/>
</dbReference>
<protein>
    <recommendedName>
        <fullName evidence="4">Nephrocystin 3-like N-terminal domain-containing protein</fullName>
    </recommendedName>
</protein>
<reference evidence="5" key="1">
    <citation type="journal article" date="2023" name="Access Microbiol">
        <title>De-novo genome assembly for Akanthomyces muscarius, a biocontrol agent of insect agricultural pests.</title>
        <authorList>
            <person name="Erdos Z."/>
            <person name="Studholme D.J."/>
            <person name="Raymond B."/>
            <person name="Sharma M."/>
        </authorList>
    </citation>
    <scope>NUCLEOTIDE SEQUENCE</scope>
    <source>
        <strain evidence="5">Ve6</strain>
    </source>
</reference>
<feature type="compositionally biased region" description="Basic and acidic residues" evidence="3">
    <location>
        <begin position="41"/>
        <end position="57"/>
    </location>
</feature>
<dbReference type="SMART" id="SM00248">
    <property type="entry name" value="ANK"/>
    <property type="match status" value="6"/>
</dbReference>
<dbReference type="Pfam" id="PF12796">
    <property type="entry name" value="Ank_2"/>
    <property type="match status" value="2"/>
</dbReference>
<feature type="repeat" description="ANK" evidence="2">
    <location>
        <begin position="1058"/>
        <end position="1090"/>
    </location>
</feature>
<feature type="compositionally biased region" description="Acidic residues" evidence="3">
    <location>
        <begin position="1446"/>
        <end position="1456"/>
    </location>
</feature>
<feature type="compositionally biased region" description="Basic and acidic residues" evidence="3">
    <location>
        <begin position="1436"/>
        <end position="1445"/>
    </location>
</feature>
<dbReference type="SUPFAM" id="SSF52540">
    <property type="entry name" value="P-loop containing nucleoside triphosphate hydrolases"/>
    <property type="match status" value="1"/>
</dbReference>
<dbReference type="InterPro" id="IPR036770">
    <property type="entry name" value="Ankyrin_rpt-contain_sf"/>
</dbReference>
<feature type="region of interest" description="Disordered" evidence="3">
    <location>
        <begin position="1"/>
        <end position="94"/>
    </location>
</feature>
<dbReference type="Pfam" id="PF24883">
    <property type="entry name" value="NPHP3_N"/>
    <property type="match status" value="1"/>
</dbReference>
<dbReference type="PROSITE" id="PS50297">
    <property type="entry name" value="ANK_REP_REGION"/>
    <property type="match status" value="3"/>
</dbReference>
<feature type="repeat" description="ANK" evidence="2">
    <location>
        <begin position="1301"/>
        <end position="1333"/>
    </location>
</feature>
<feature type="region of interest" description="Disordered" evidence="3">
    <location>
        <begin position="828"/>
        <end position="850"/>
    </location>
</feature>
<dbReference type="PANTHER" id="PTHR10039">
    <property type="entry name" value="AMELOGENIN"/>
    <property type="match status" value="1"/>
</dbReference>
<evidence type="ECO:0000256" key="2">
    <source>
        <dbReference type="PROSITE-ProRule" id="PRU00023"/>
    </source>
</evidence>
<organism evidence="5 6">
    <name type="scientific">Akanthomyces muscarius</name>
    <name type="common">Entomopathogenic fungus</name>
    <name type="synonym">Lecanicillium muscarium</name>
    <dbReference type="NCBI Taxonomy" id="2231603"/>
    <lineage>
        <taxon>Eukaryota</taxon>
        <taxon>Fungi</taxon>
        <taxon>Dikarya</taxon>
        <taxon>Ascomycota</taxon>
        <taxon>Pezizomycotina</taxon>
        <taxon>Sordariomycetes</taxon>
        <taxon>Hypocreomycetidae</taxon>
        <taxon>Hypocreales</taxon>
        <taxon>Cordycipitaceae</taxon>
        <taxon>Akanthomyces</taxon>
    </lineage>
</organism>
<dbReference type="EMBL" id="JAJHUN010000001">
    <property type="protein sequence ID" value="KAJ4163960.1"/>
    <property type="molecule type" value="Genomic_DNA"/>
</dbReference>
<dbReference type="InterPro" id="IPR027417">
    <property type="entry name" value="P-loop_NTPase"/>
</dbReference>
<feature type="repeat" description="ANK" evidence="2">
    <location>
        <begin position="1134"/>
        <end position="1162"/>
    </location>
</feature>
<feature type="repeat" description="ANK" evidence="2">
    <location>
        <begin position="1226"/>
        <end position="1258"/>
    </location>
</feature>
<proteinExistence type="predicted"/>
<feature type="compositionally biased region" description="Acidic residues" evidence="3">
    <location>
        <begin position="834"/>
        <end position="844"/>
    </location>
</feature>
<keyword evidence="1" id="KW-0677">Repeat</keyword>
<dbReference type="Proteomes" id="UP001144673">
    <property type="component" value="Chromosome 1"/>
</dbReference>
<sequence length="1488" mass="166578">MMERQHQRKSSKVKDWLFRSRSKSPQPEPLTKSQSQGNGPKAEDKAAPKQEITKSHSEPTQVAAKADVDLKGASTGAEAEKEGDTNPPPYNQATPELDLWEEARNALGQADRDLLETAIGNPGQERNLQDVLQEVVRQKQQLAEEKAWKFEFGGRRIVLRDVVEKIVSWINVFKSLGDIASSADPIHAGIPWAVIRVVLQVATADVEQNGQILVAVELATSIMNRGKIYEGLYLSPGHMSNGPEYAVEALRDLQKGITRMYSQTLSIMISYVKMIETGTVARAFKAALDPSHFSGMMSDLGKLEDRCEMAANNCERHASSNSRNLQDANFRKLREMLKEHMERNTAQMSRFWKKLDDEDRCKVFLWLSDVPYETDHYNATKGRVEGTGQWLLDNGKYHSWRNAKSSTVLWLNGIPGAGKTKLSSKVIDDILGQSDGPEFSNNAFAYFYCDRNRTDHRDPVVVLRSLVRQLSSPKDESSIIPYIEAKYTDRKRSGFSRDRLTTEECHSLLLQLTRDHSQTTIAIDGLDECDRDTRYVLMDTLDDIVAKSTQTVKIYIASRQDQDLRDRYQTRGHLEVTANDNQSDIEKFVLKKMEQSEFCRTKLTKKVRQDVLRTFQEKSQGMFQWAALHIDELLKLNRNKDISAYLDKLPRGLEAAYHKIFSDINAQAGSKRDVALAVFKILMCSWRPLSPEEMVIAATQFPSETFCLDPDVDIAYLRDACHNFMVVADGLPEASAAAEQQEIEDDKEAKKPKVQYSDVPSSKYRMRVVDETASKPSYSNAICRFSHLSVREYLELHHWSIAEANAFVACICLRTILRLSRDELVQGELKSKDDEGEDYSDEEKGDYNEERDFEECPVLNVKVIDKDFYRRVVWHDSDDELESVNAGEYDAAYSHGDSALDNFATPPFRCFVSLKDIHYHEYESACTSVELDAYLDIFRYSALERWTQYASEAWSLHIRRAERHESLLGLMDSLLKEFLGEPGSSSIAYRAWTAFGLGGLNLTMADPESAGGLKSQFPRTKLRPSGDPVIGAALLGLGDSLNEWLADGRADANATNLMGESLLLLATAGRHVAVIEALLKHGADPNVMGHNYTRPLQAAVMAERLDIVQLLLDHHADPNLPPAWQSEKELQGYPLAIAASRGNLKITRALLNSGADITESKALGIAAEKTQCEVLAMLLKAISGSDNSAPEWSTKNAILSAWRDAITEKASVEVLELVSKHGVDLAAADSMHVAAEHGNTEAIEWLSRQGMDVDQRSAGKRSRSTPLIHLIAGRIENEETISEPLEMLLSLGANVNATDTDLNTPVWFAAESSRSKILQRLLEAGARLDTKNKHGQSPLVGAIQHANASVVKVLVNHGADVNEVYNLDDGPTTPIYMTSTMEKEAWKMAHVVGELVRAGAKYKVEDMPTAVLERIAEPKKFEQWVADMLAHRFGEERDPGLKGDDGSDEVTDLDVESADRDINDNIKSETTRATNEEYEQKMKNNLKR</sequence>
<dbReference type="SUPFAM" id="SSF48403">
    <property type="entry name" value="Ankyrin repeat"/>
    <property type="match status" value="1"/>
</dbReference>
<evidence type="ECO:0000313" key="5">
    <source>
        <dbReference type="EMBL" id="KAJ4163960.1"/>
    </source>
</evidence>
<gene>
    <name evidence="5" type="ORF">LMH87_005656</name>
</gene>
<evidence type="ECO:0000256" key="3">
    <source>
        <dbReference type="SAM" id="MobiDB-lite"/>
    </source>
</evidence>
<feature type="region of interest" description="Disordered" evidence="3">
    <location>
        <begin position="1436"/>
        <end position="1488"/>
    </location>
</feature>
<feature type="compositionally biased region" description="Basic and acidic residues" evidence="3">
    <location>
        <begin position="1457"/>
        <end position="1482"/>
    </location>
</feature>